<feature type="compositionally biased region" description="Low complexity" evidence="4">
    <location>
        <begin position="458"/>
        <end position="471"/>
    </location>
</feature>
<evidence type="ECO:0000256" key="4">
    <source>
        <dbReference type="SAM" id="MobiDB-lite"/>
    </source>
</evidence>
<dbReference type="SUPFAM" id="SSF53335">
    <property type="entry name" value="S-adenosyl-L-methionine-dependent methyltransferases"/>
    <property type="match status" value="1"/>
</dbReference>
<reference evidence="6 7" key="1">
    <citation type="submission" date="2017-05" db="EMBL/GenBank/DDBJ databases">
        <title>Polyphasic characterization of four soil-derived phenanthrene-degrading Acidovorax strains and proposal of Acidovorax phenanthrenivorans sp. nov.</title>
        <authorList>
            <person name="Singleton D.R."/>
            <person name="Lee J."/>
            <person name="Dickey A.N."/>
            <person name="Stroud A."/>
            <person name="Scholl E.H."/>
            <person name="Wright F.A."/>
            <person name="Aitken M.D."/>
        </authorList>
    </citation>
    <scope>NUCLEOTIDE SEQUENCE [LARGE SCALE GENOMIC DNA]</scope>
    <source>
        <strain evidence="6">NA3</strain>
    </source>
</reference>
<protein>
    <submittedName>
        <fullName evidence="6">Site-specific DNA-methyltransferase</fullName>
    </submittedName>
</protein>
<keyword evidence="2 6" id="KW-0489">Methyltransferase</keyword>
<dbReference type="Proteomes" id="UP000194432">
    <property type="component" value="Chromosome 1"/>
</dbReference>
<dbReference type="GO" id="GO:0003677">
    <property type="term" value="F:DNA binding"/>
    <property type="evidence" value="ECO:0007669"/>
    <property type="project" value="InterPro"/>
</dbReference>
<name>A0A240U7A6_9BURK</name>
<dbReference type="PRINTS" id="PR00508">
    <property type="entry name" value="S21N4MTFRASE"/>
</dbReference>
<evidence type="ECO:0000256" key="2">
    <source>
        <dbReference type="ARBA" id="ARBA00022603"/>
    </source>
</evidence>
<dbReference type="GO" id="GO:0008170">
    <property type="term" value="F:N-methyltransferase activity"/>
    <property type="evidence" value="ECO:0007669"/>
    <property type="project" value="InterPro"/>
</dbReference>
<dbReference type="InterPro" id="IPR002941">
    <property type="entry name" value="DNA_methylase_N4/N6"/>
</dbReference>
<accession>A0A240U7A6</accession>
<dbReference type="KEGG" id="acin:CBP34_18965"/>
<evidence type="ECO:0000313" key="7">
    <source>
        <dbReference type="Proteomes" id="UP000194432"/>
    </source>
</evidence>
<dbReference type="PROSITE" id="PS00092">
    <property type="entry name" value="N6_MTASE"/>
    <property type="match status" value="1"/>
</dbReference>
<dbReference type="Pfam" id="PF01555">
    <property type="entry name" value="N6_N4_Mtase"/>
    <property type="match status" value="1"/>
</dbReference>
<dbReference type="InterPro" id="IPR029063">
    <property type="entry name" value="SAM-dependent_MTases_sf"/>
</dbReference>
<dbReference type="RefSeq" id="WP_094098943.1">
    <property type="nucleotide sequence ID" value="NZ_CP021361.1"/>
</dbReference>
<gene>
    <name evidence="6" type="ORF">CBP34_18965</name>
</gene>
<evidence type="ECO:0000256" key="1">
    <source>
        <dbReference type="ARBA" id="ARBA00006594"/>
    </source>
</evidence>
<keyword evidence="7" id="KW-1185">Reference proteome</keyword>
<proteinExistence type="inferred from homology"/>
<comment type="similarity">
    <text evidence="1">Belongs to the N(4)/N(6)-methyltransferase family.</text>
</comment>
<dbReference type="AlphaFoldDB" id="A0A240U7A6"/>
<sequence length="573" mass="63739">MPTLDWLNRAHAFTTAAQVPYRLLENVSTHGDAASAQGNLLIQGDNLEALKALLPFYRGQVKCIFIDPPYNTKSAFEHYDDNLEHSQWLSMMLPRLQLLRDLLSDDGSIWVTIDDNEGHYLKVLMDEVFGRRNFVASCVWQKRYSRENREAIGDVHDYLHVYARNPERFKRERNLVPMNEEQAKVYRNPNNDPQGRWRPVPMTAQAGHATPEQFYEVVTPSGKSHFPPDGRCWGIARATYERLLAEGRIYFGKNGDAQPNIIRYLSEVPGLAPWTWWPSEEVGHTDEAKKEANTLFGGETSFGTPKPERLIQRILHIATHPNDLVLDSFLGSGTTAAVAHKMGRRWIGIEMGEHAATHCLPRLQKVIDGEQGGISQAVGWQGGGGFRFQRLGAPIFDADGCIHPEVRFATLAAFVWQQETGTAFDPARATPGTSHLGTHSVFDSYERLPDGRQEPISPETLPPAAQTPPAQGELGLQAPDALPPPEPVPAPAPVLRSRTAYYLLFNGILGDKRPASGNVLTSAVLDALLELHATTPHPETPLVVYGEACRLGEARLALARVTFKHIPYDVKAR</sequence>
<dbReference type="InterPro" id="IPR001091">
    <property type="entry name" value="RM_Methyltransferase"/>
</dbReference>
<keyword evidence="3 6" id="KW-0808">Transferase</keyword>
<feature type="region of interest" description="Disordered" evidence="4">
    <location>
        <begin position="448"/>
        <end position="488"/>
    </location>
</feature>
<evidence type="ECO:0000259" key="5">
    <source>
        <dbReference type="Pfam" id="PF01555"/>
    </source>
</evidence>
<dbReference type="REBASE" id="202195">
    <property type="entry name" value="M.AspNA3ORF18965P"/>
</dbReference>
<dbReference type="GO" id="GO:0032259">
    <property type="term" value="P:methylation"/>
    <property type="evidence" value="ECO:0007669"/>
    <property type="project" value="UniProtKB-KW"/>
</dbReference>
<dbReference type="EMBL" id="CP021361">
    <property type="protein sequence ID" value="ART53334.1"/>
    <property type="molecule type" value="Genomic_DNA"/>
</dbReference>
<feature type="domain" description="DNA methylase N-4/N-6" evidence="5">
    <location>
        <begin position="61"/>
        <end position="356"/>
    </location>
</feature>
<organism evidence="6 7">
    <name type="scientific">Acidovorax carolinensis</name>
    <dbReference type="NCBI Taxonomy" id="553814"/>
    <lineage>
        <taxon>Bacteria</taxon>
        <taxon>Pseudomonadati</taxon>
        <taxon>Pseudomonadota</taxon>
        <taxon>Betaproteobacteria</taxon>
        <taxon>Burkholderiales</taxon>
        <taxon>Comamonadaceae</taxon>
        <taxon>Acidovorax</taxon>
    </lineage>
</organism>
<evidence type="ECO:0000313" key="6">
    <source>
        <dbReference type="EMBL" id="ART53334.1"/>
    </source>
</evidence>
<dbReference type="Gene3D" id="3.40.50.150">
    <property type="entry name" value="Vaccinia Virus protein VP39"/>
    <property type="match status" value="1"/>
</dbReference>
<dbReference type="InterPro" id="IPR002052">
    <property type="entry name" value="DNA_methylase_N6_adenine_CS"/>
</dbReference>
<evidence type="ECO:0000256" key="3">
    <source>
        <dbReference type="ARBA" id="ARBA00022679"/>
    </source>
</evidence>